<dbReference type="Gene3D" id="1.10.260.40">
    <property type="entry name" value="lambda repressor-like DNA-binding domains"/>
    <property type="match status" value="1"/>
</dbReference>
<name>A0A1C2DNS0_9HYPH</name>
<evidence type="ECO:0000256" key="1">
    <source>
        <dbReference type="ARBA" id="ARBA00023125"/>
    </source>
</evidence>
<protein>
    <submittedName>
        <fullName evidence="3">Transcriptional regulator</fullName>
    </submittedName>
</protein>
<keyword evidence="1" id="KW-0238">DNA-binding</keyword>
<dbReference type="SUPFAM" id="SSF47413">
    <property type="entry name" value="lambda repressor-like DNA-binding domains"/>
    <property type="match status" value="1"/>
</dbReference>
<sequence length="194" mass="21180">MQGNVGSKIRDARKQHNITLRELSERSGLSVSQLSKLENGKARLTVDVALTIAGVLHVPVASFLFSPKPGMQARRSITRAGSGVLHEGNAMVFEVLCSDFRDKTNIFWRVTLLAKSFEENGGWRSHSGEEFIHVLSGSLELHTIHYDPVVLQPGDSILFDGEMQHAYVSVGDEPAIMLMSNTVPRDSVPLASAG</sequence>
<dbReference type="SMART" id="SM00530">
    <property type="entry name" value="HTH_XRE"/>
    <property type="match status" value="1"/>
</dbReference>
<feature type="domain" description="HTH cro/C1-type" evidence="2">
    <location>
        <begin position="9"/>
        <end position="63"/>
    </location>
</feature>
<dbReference type="SUPFAM" id="SSF51182">
    <property type="entry name" value="RmlC-like cupins"/>
    <property type="match status" value="1"/>
</dbReference>
<dbReference type="STRING" id="1566387.QV13_16395"/>
<dbReference type="InterPro" id="IPR001387">
    <property type="entry name" value="Cro/C1-type_HTH"/>
</dbReference>
<proteinExistence type="predicted"/>
<dbReference type="Pfam" id="PF01381">
    <property type="entry name" value="HTH_3"/>
    <property type="match status" value="1"/>
</dbReference>
<dbReference type="CDD" id="cd02209">
    <property type="entry name" value="cupin_XRE_C"/>
    <property type="match status" value="1"/>
</dbReference>
<dbReference type="InterPro" id="IPR010982">
    <property type="entry name" value="Lambda_DNA-bd_dom_sf"/>
</dbReference>
<evidence type="ECO:0000313" key="4">
    <source>
        <dbReference type="Proteomes" id="UP000094412"/>
    </source>
</evidence>
<keyword evidence="4" id="KW-1185">Reference proteome</keyword>
<organism evidence="3 4">
    <name type="scientific">Mesorhizobium hungaricum</name>
    <dbReference type="NCBI Taxonomy" id="1566387"/>
    <lineage>
        <taxon>Bacteria</taxon>
        <taxon>Pseudomonadati</taxon>
        <taxon>Pseudomonadota</taxon>
        <taxon>Alphaproteobacteria</taxon>
        <taxon>Hyphomicrobiales</taxon>
        <taxon>Phyllobacteriaceae</taxon>
        <taxon>Mesorhizobium</taxon>
    </lineage>
</organism>
<dbReference type="GO" id="GO:0003677">
    <property type="term" value="F:DNA binding"/>
    <property type="evidence" value="ECO:0007669"/>
    <property type="project" value="UniProtKB-KW"/>
</dbReference>
<dbReference type="InterPro" id="IPR050807">
    <property type="entry name" value="TransReg_Diox_bact_type"/>
</dbReference>
<dbReference type="Pfam" id="PF07883">
    <property type="entry name" value="Cupin_2"/>
    <property type="match status" value="1"/>
</dbReference>
<reference evidence="3 4" key="1">
    <citation type="submission" date="2016-08" db="EMBL/GenBank/DDBJ databases">
        <title>Whole genome sequence of Mesorhizobium sp. strain UASWS1009 isolated from industrial sewage.</title>
        <authorList>
            <person name="Crovadore J."/>
            <person name="Calmin G."/>
            <person name="Chablais R."/>
            <person name="Cochard B."/>
            <person name="Lefort F."/>
        </authorList>
    </citation>
    <scope>NUCLEOTIDE SEQUENCE [LARGE SCALE GENOMIC DNA]</scope>
    <source>
        <strain evidence="3 4">UASWS1009</strain>
    </source>
</reference>
<dbReference type="PANTHER" id="PTHR46797:SF20">
    <property type="entry name" value="BLR4304 PROTEIN"/>
    <property type="match status" value="1"/>
</dbReference>
<comment type="caution">
    <text evidence="3">The sequence shown here is derived from an EMBL/GenBank/DDBJ whole genome shotgun (WGS) entry which is preliminary data.</text>
</comment>
<dbReference type="CDD" id="cd00093">
    <property type="entry name" value="HTH_XRE"/>
    <property type="match status" value="1"/>
</dbReference>
<dbReference type="OrthoDB" id="9814751at2"/>
<dbReference type="InterPro" id="IPR011051">
    <property type="entry name" value="RmlC_Cupin_sf"/>
</dbReference>
<dbReference type="Gene3D" id="2.60.120.10">
    <property type="entry name" value="Jelly Rolls"/>
    <property type="match status" value="1"/>
</dbReference>
<dbReference type="PANTHER" id="PTHR46797">
    <property type="entry name" value="HTH-TYPE TRANSCRIPTIONAL REGULATOR"/>
    <property type="match status" value="1"/>
</dbReference>
<dbReference type="GO" id="GO:0003700">
    <property type="term" value="F:DNA-binding transcription factor activity"/>
    <property type="evidence" value="ECO:0007669"/>
    <property type="project" value="TreeGrafter"/>
</dbReference>
<evidence type="ECO:0000313" key="3">
    <source>
        <dbReference type="EMBL" id="OCX16402.1"/>
    </source>
</evidence>
<dbReference type="EMBL" id="MDEO01000033">
    <property type="protein sequence ID" value="OCX16402.1"/>
    <property type="molecule type" value="Genomic_DNA"/>
</dbReference>
<dbReference type="AlphaFoldDB" id="A0A1C2DNS0"/>
<dbReference type="Proteomes" id="UP000094412">
    <property type="component" value="Unassembled WGS sequence"/>
</dbReference>
<dbReference type="InterPro" id="IPR014710">
    <property type="entry name" value="RmlC-like_jellyroll"/>
</dbReference>
<dbReference type="GO" id="GO:0005829">
    <property type="term" value="C:cytosol"/>
    <property type="evidence" value="ECO:0007669"/>
    <property type="project" value="TreeGrafter"/>
</dbReference>
<gene>
    <name evidence="3" type="ORF">QV13_16395</name>
</gene>
<dbReference type="InterPro" id="IPR013096">
    <property type="entry name" value="Cupin_2"/>
</dbReference>
<accession>A0A1C2DNS0</accession>
<evidence type="ECO:0000259" key="2">
    <source>
        <dbReference type="PROSITE" id="PS50943"/>
    </source>
</evidence>
<dbReference type="PROSITE" id="PS50943">
    <property type="entry name" value="HTH_CROC1"/>
    <property type="match status" value="1"/>
</dbReference>